<dbReference type="InterPro" id="IPR036397">
    <property type="entry name" value="RNaseH_sf"/>
</dbReference>
<sequence>MHFMAKPYFRLIAVITATDREYRDCSYYSHRERLQRLQLLQPHNHPRSVAFAYWFVNQRAANMHFASSVLFCDEAVFSREGMFNSHNTLMWTLTNPHSARPRAAQQSFTVNVCASVVGDNLLYSYILPLRLDSEKYLVF</sequence>
<reference evidence="1" key="1">
    <citation type="submission" date="2020-07" db="EMBL/GenBank/DDBJ databases">
        <title>Multicomponent nature underlies the extraordinary mechanical properties of spider dragline silk.</title>
        <authorList>
            <person name="Kono N."/>
            <person name="Nakamura H."/>
            <person name="Mori M."/>
            <person name="Yoshida Y."/>
            <person name="Ohtoshi R."/>
            <person name="Malay A.D."/>
            <person name="Moran D.A.P."/>
            <person name="Tomita M."/>
            <person name="Numata K."/>
            <person name="Arakawa K."/>
        </authorList>
    </citation>
    <scope>NUCLEOTIDE SEQUENCE</scope>
</reference>
<dbReference type="Proteomes" id="UP000887116">
    <property type="component" value="Unassembled WGS sequence"/>
</dbReference>
<comment type="caution">
    <text evidence="1">The sequence shown here is derived from an EMBL/GenBank/DDBJ whole genome shotgun (WGS) entry which is preliminary data.</text>
</comment>
<gene>
    <name evidence="1" type="primary">AVEN_177293_1</name>
    <name evidence="1" type="ORF">TNCT_8111</name>
</gene>
<evidence type="ECO:0000313" key="1">
    <source>
        <dbReference type="EMBL" id="GFR33377.1"/>
    </source>
</evidence>
<name>A0A8X6I0S7_TRICU</name>
<evidence type="ECO:0008006" key="3">
    <source>
        <dbReference type="Google" id="ProtNLM"/>
    </source>
</evidence>
<evidence type="ECO:0000313" key="2">
    <source>
        <dbReference type="Proteomes" id="UP000887116"/>
    </source>
</evidence>
<proteinExistence type="predicted"/>
<keyword evidence="2" id="KW-1185">Reference proteome</keyword>
<protein>
    <recommendedName>
        <fullName evidence="3">Transposase</fullName>
    </recommendedName>
</protein>
<dbReference type="EMBL" id="BMAO01009802">
    <property type="protein sequence ID" value="GFR33377.1"/>
    <property type="molecule type" value="Genomic_DNA"/>
</dbReference>
<dbReference type="OrthoDB" id="6622349at2759"/>
<dbReference type="PANTHER" id="PTHR47326">
    <property type="entry name" value="TRANSPOSABLE ELEMENT TC3 TRANSPOSASE-LIKE PROTEIN"/>
    <property type="match status" value="1"/>
</dbReference>
<dbReference type="Gene3D" id="3.30.420.10">
    <property type="entry name" value="Ribonuclease H-like superfamily/Ribonuclease H"/>
    <property type="match status" value="1"/>
</dbReference>
<dbReference type="GO" id="GO:0003676">
    <property type="term" value="F:nucleic acid binding"/>
    <property type="evidence" value="ECO:0007669"/>
    <property type="project" value="InterPro"/>
</dbReference>
<organism evidence="1 2">
    <name type="scientific">Trichonephila clavata</name>
    <name type="common">Joro spider</name>
    <name type="synonym">Nephila clavata</name>
    <dbReference type="NCBI Taxonomy" id="2740835"/>
    <lineage>
        <taxon>Eukaryota</taxon>
        <taxon>Metazoa</taxon>
        <taxon>Ecdysozoa</taxon>
        <taxon>Arthropoda</taxon>
        <taxon>Chelicerata</taxon>
        <taxon>Arachnida</taxon>
        <taxon>Araneae</taxon>
        <taxon>Araneomorphae</taxon>
        <taxon>Entelegynae</taxon>
        <taxon>Araneoidea</taxon>
        <taxon>Nephilidae</taxon>
        <taxon>Trichonephila</taxon>
    </lineage>
</organism>
<accession>A0A8X6I0S7</accession>
<dbReference type="AlphaFoldDB" id="A0A8X6I0S7"/>
<dbReference type="PANTHER" id="PTHR47326:SF1">
    <property type="entry name" value="HTH PSQ-TYPE DOMAIN-CONTAINING PROTEIN"/>
    <property type="match status" value="1"/>
</dbReference>